<dbReference type="Proteomes" id="UP000076152">
    <property type="component" value="Chromosome"/>
</dbReference>
<feature type="transmembrane region" description="Helical" evidence="1">
    <location>
        <begin position="20"/>
        <end position="38"/>
    </location>
</feature>
<keyword evidence="1" id="KW-0812">Transmembrane</keyword>
<sequence length="176" mass="20365">MSFFSSLWVWLGSNAGQVQILIAVIALLLAIIPIRHAYKQFRISNDQRAFELRTNLMKLIYEAILESQRTLEKYPKVIDLYISMEKNLQEMDANKKALEVRKIITNLIYQKKDLLNQIHLLYSFSEKITNQVDLKVADLEQELKKISIVIINSSIVAANLFSREDSVSNFKDGMEL</sequence>
<organism evidence="2 3">
    <name type="scientific">Acinetobacter pittii</name>
    <name type="common">Acinetobacter genomosp. 3</name>
    <dbReference type="NCBI Taxonomy" id="48296"/>
    <lineage>
        <taxon>Bacteria</taxon>
        <taxon>Pseudomonadati</taxon>
        <taxon>Pseudomonadota</taxon>
        <taxon>Gammaproteobacteria</taxon>
        <taxon>Moraxellales</taxon>
        <taxon>Moraxellaceae</taxon>
        <taxon>Acinetobacter</taxon>
        <taxon>Acinetobacter calcoaceticus/baumannii complex</taxon>
    </lineage>
</organism>
<dbReference type="AlphaFoldDB" id="A0AB33B8X5"/>
<protein>
    <submittedName>
        <fullName evidence="2">Uncharacterized protein</fullName>
    </submittedName>
</protein>
<dbReference type="EMBL" id="CP015145">
    <property type="protein sequence ID" value="AMX18853.1"/>
    <property type="molecule type" value="Genomic_DNA"/>
</dbReference>
<gene>
    <name evidence="2" type="ORF">IEC338SC_1715</name>
</gene>
<proteinExistence type="predicted"/>
<keyword evidence="1" id="KW-0472">Membrane</keyword>
<evidence type="ECO:0000313" key="2">
    <source>
        <dbReference type="EMBL" id="AMX18853.1"/>
    </source>
</evidence>
<dbReference type="RefSeq" id="WP_063098469.1">
    <property type="nucleotide sequence ID" value="NZ_CP015145.1"/>
</dbReference>
<keyword evidence="1" id="KW-1133">Transmembrane helix</keyword>
<evidence type="ECO:0000256" key="1">
    <source>
        <dbReference type="SAM" id="Phobius"/>
    </source>
</evidence>
<accession>A0AB33B8X5</accession>
<name>A0AB33B8X5_ACIPI</name>
<evidence type="ECO:0000313" key="3">
    <source>
        <dbReference type="Proteomes" id="UP000076152"/>
    </source>
</evidence>
<reference evidence="2 3" key="1">
    <citation type="submission" date="2016-04" db="EMBL/GenBank/DDBJ databases">
        <title>Complete genome sequencing of OXA-72 bearing Acinetobacter pittii strain IEC338SC.</title>
        <authorList>
            <person name="Brasiliense D.M."/>
            <person name="Lima K.V."/>
            <person name="Souza C.O."/>
            <person name="Dutra L.G."/>
            <person name="Mamizuka E.M."/>
            <person name="Perez-Chaparro P.J."/>
            <person name="McCulloch J.A."/>
        </authorList>
    </citation>
    <scope>NUCLEOTIDE SEQUENCE [LARGE SCALE GENOMIC DNA]</scope>
    <source>
        <strain evidence="2 3">IEC338SC</strain>
    </source>
</reference>